<feature type="compositionally biased region" description="Low complexity" evidence="1">
    <location>
        <begin position="255"/>
        <end position="264"/>
    </location>
</feature>
<feature type="compositionally biased region" description="Low complexity" evidence="1">
    <location>
        <begin position="235"/>
        <end position="248"/>
    </location>
</feature>
<reference evidence="2" key="1">
    <citation type="submission" date="2022-03" db="EMBL/GenBank/DDBJ databases">
        <title>Draft genome sequence of Aduncisulcus paluster, a free-living microaerophilic Fornicata.</title>
        <authorList>
            <person name="Yuyama I."/>
            <person name="Kume K."/>
            <person name="Tamura T."/>
            <person name="Inagaki Y."/>
            <person name="Hashimoto T."/>
        </authorList>
    </citation>
    <scope>NUCLEOTIDE SEQUENCE</scope>
    <source>
        <strain evidence="2">NY0171</strain>
    </source>
</reference>
<feature type="compositionally biased region" description="Low complexity" evidence="1">
    <location>
        <begin position="81"/>
        <end position="106"/>
    </location>
</feature>
<feature type="region of interest" description="Disordered" evidence="1">
    <location>
        <begin position="618"/>
        <end position="716"/>
    </location>
</feature>
<evidence type="ECO:0000313" key="3">
    <source>
        <dbReference type="Proteomes" id="UP001057375"/>
    </source>
</evidence>
<dbReference type="EMBL" id="BQXS01011488">
    <property type="protein sequence ID" value="GKT13174.1"/>
    <property type="molecule type" value="Genomic_DNA"/>
</dbReference>
<organism evidence="2 3">
    <name type="scientific">Aduncisulcus paluster</name>
    <dbReference type="NCBI Taxonomy" id="2918883"/>
    <lineage>
        <taxon>Eukaryota</taxon>
        <taxon>Metamonada</taxon>
        <taxon>Carpediemonas-like organisms</taxon>
        <taxon>Aduncisulcus</taxon>
    </lineage>
</organism>
<feature type="compositionally biased region" description="Low complexity" evidence="1">
    <location>
        <begin position="618"/>
        <end position="632"/>
    </location>
</feature>
<protein>
    <submittedName>
        <fullName evidence="2">Uncharacterized protein</fullName>
    </submittedName>
</protein>
<feature type="compositionally biased region" description="Basic and acidic residues" evidence="1">
    <location>
        <begin position="187"/>
        <end position="199"/>
    </location>
</feature>
<feature type="region of interest" description="Disordered" evidence="1">
    <location>
        <begin position="1"/>
        <end position="25"/>
    </location>
</feature>
<feature type="region of interest" description="Disordered" evidence="1">
    <location>
        <begin position="187"/>
        <end position="288"/>
    </location>
</feature>
<comment type="caution">
    <text evidence="2">The sequence shown here is derived from an EMBL/GenBank/DDBJ whole genome shotgun (WGS) entry which is preliminary data.</text>
</comment>
<feature type="compositionally biased region" description="Polar residues" evidence="1">
    <location>
        <begin position="223"/>
        <end position="234"/>
    </location>
</feature>
<feature type="region of interest" description="Disordered" evidence="1">
    <location>
        <begin position="730"/>
        <end position="786"/>
    </location>
</feature>
<evidence type="ECO:0000313" key="2">
    <source>
        <dbReference type="EMBL" id="GKT13174.1"/>
    </source>
</evidence>
<evidence type="ECO:0000256" key="1">
    <source>
        <dbReference type="SAM" id="MobiDB-lite"/>
    </source>
</evidence>
<dbReference type="Proteomes" id="UP001057375">
    <property type="component" value="Unassembled WGS sequence"/>
</dbReference>
<feature type="compositionally biased region" description="Polar residues" evidence="1">
    <location>
        <begin position="733"/>
        <end position="745"/>
    </location>
</feature>
<proteinExistence type="predicted"/>
<feature type="compositionally biased region" description="Basic residues" evidence="1">
    <location>
        <begin position="755"/>
        <end position="773"/>
    </location>
</feature>
<accession>A0ABQ5JQE2</accession>
<sequence length="786" mass="87665">MGIDGTRDIPVDLTHEGMERQEQQEEKCVDGTVVAQDSNIVDIPVMEINPLLRLKGIVGNQAKGKTYPTSGRKTYAQMRAQHSSQQRSGGSSFSSFSRQGRGTRSSLGTARSELKSRITHSHLKAYTHTHTHLQTHSEREREAFTALAVRHEGTTLQDGRFIETDDDVTAVLKRALKDEEERGKIFESYDREKEEEKSRSQAQARRVGFALPSHSESLPGGMPSSSMEMRSFDNSTSPKSSHISPSSLDSKKDTSSAFSSHSPSFGQIGTPSNERKHDGRHASSSQISSSSFSSSFLARPLPTHNTFHQMSPLPASASSPFPSSSLLKKTNPLGFSSLHPSMPFSSPSSSFSHTLLTSHSPYVQIGDISCTSAGLVNALKAMITSYSNDMVRFEKYVDTCVRCSIEFLSSKTNVSKIRKRLHRMRQKYDRQQEIYTSALEKSRKIGLYLEKQEEERERKEAWGFIADTEVDKAIIASSSSNGSLKDVPDDYHDIYTSFKKNRFESLSFLAETERYRTWTKQMELISSTRSSLLLLPPSALTLSQKQLSVAYARFEERQSLISTFDTAAQRVGAVIKGSKKNRFKFTIPVRMLFSVAERGRVRDVLKKKVLEEQRAESLRASTTTSLTTQNLTKNRIDEKEQDDNPSAGIIKNKHHSPSTLSQESVATVIGDGPSFSIDELEPSAKRSDHISPISIKKKEEEEVASSSSQEKREEAQAVIDRMFSSSKFFSSSTLRTAASPRSFQSPRRDLTSKSHFGHRSTTHHSSTRAKKKTANGSEIKKRHTSA</sequence>
<feature type="region of interest" description="Disordered" evidence="1">
    <location>
        <begin position="77"/>
        <end position="111"/>
    </location>
</feature>
<name>A0ABQ5JQE2_9EUKA</name>
<gene>
    <name evidence="2" type="ORF">ADUPG1_010219</name>
</gene>
<keyword evidence="3" id="KW-1185">Reference proteome</keyword>